<gene>
    <name evidence="1" type="ORF">PDJAM_G00149480</name>
</gene>
<sequence length="159" mass="17764">MVACVNVKEVEVNNSNLNAFVYECHAEHKLECPYGSKNKGLQRIWCKRDEANQNCCSGISFNPEQKEADSLSVQDDGQAFTVSVKSLPQGDGVYWCGLKNGSGTIIKLAEAELHSESAQNPMDLVWSIMRWLLFVLLMLSVISTHMCCSRRKAKVNYVS</sequence>
<comment type="caution">
    <text evidence="1">The sequence shown here is derived from an EMBL/GenBank/DDBJ whole genome shotgun (WGS) entry which is preliminary data.</text>
</comment>
<organism evidence="1 2">
    <name type="scientific">Pangasius djambal</name>
    <dbReference type="NCBI Taxonomy" id="1691987"/>
    <lineage>
        <taxon>Eukaryota</taxon>
        <taxon>Metazoa</taxon>
        <taxon>Chordata</taxon>
        <taxon>Craniata</taxon>
        <taxon>Vertebrata</taxon>
        <taxon>Euteleostomi</taxon>
        <taxon>Actinopterygii</taxon>
        <taxon>Neopterygii</taxon>
        <taxon>Teleostei</taxon>
        <taxon>Ostariophysi</taxon>
        <taxon>Siluriformes</taxon>
        <taxon>Pangasiidae</taxon>
        <taxon>Pangasius</taxon>
    </lineage>
</organism>
<proteinExistence type="predicted"/>
<dbReference type="Proteomes" id="UP000830395">
    <property type="component" value="Chromosome 24"/>
</dbReference>
<name>A0ACC5ZH14_9TELE</name>
<evidence type="ECO:0000313" key="2">
    <source>
        <dbReference type="Proteomes" id="UP000830395"/>
    </source>
</evidence>
<accession>A0ACC5ZH14</accession>
<protein>
    <submittedName>
        <fullName evidence="1">Uncharacterized protein</fullName>
    </submittedName>
</protein>
<reference evidence="1" key="1">
    <citation type="submission" date="2020-02" db="EMBL/GenBank/DDBJ databases">
        <title>Genome sequencing of the panga catfish, Pangasius djambal.</title>
        <authorList>
            <person name="Wen M."/>
            <person name="Zahm M."/>
            <person name="Roques C."/>
            <person name="Cabau C."/>
            <person name="Klopp C."/>
            <person name="Donnadieu C."/>
            <person name="Jouanno E."/>
            <person name="Avarre J.-C."/>
            <person name="Campet M."/>
            <person name="Ha T."/>
            <person name="Dugue R."/>
            <person name="Lampietro C."/>
            <person name="Louis A."/>
            <person name="Herpin A."/>
            <person name="Echchiki A."/>
            <person name="Berthelot C."/>
            <person name="Parey E."/>
            <person name="Roest-Crollius H."/>
            <person name="Braasch I."/>
            <person name="Postlethwait J.H."/>
            <person name="Bobe J."/>
            <person name="Montfort J."/>
            <person name="Bouchez O."/>
            <person name="Begum T."/>
            <person name="Schartl M."/>
            <person name="Gustiano R."/>
            <person name="Guiguen Y."/>
        </authorList>
    </citation>
    <scope>NUCLEOTIDE SEQUENCE</scope>
    <source>
        <strain evidence="1">Pdj_M5554</strain>
    </source>
</reference>
<dbReference type="EMBL" id="CM040998">
    <property type="protein sequence ID" value="MCJ8747092.1"/>
    <property type="molecule type" value="Genomic_DNA"/>
</dbReference>
<keyword evidence="2" id="KW-1185">Reference proteome</keyword>
<evidence type="ECO:0000313" key="1">
    <source>
        <dbReference type="EMBL" id="MCJ8747092.1"/>
    </source>
</evidence>